<gene>
    <name evidence="1" type="ORF">CCR75_005095</name>
</gene>
<dbReference type="EMBL" id="SHOA02000069">
    <property type="protein sequence ID" value="TDH70628.1"/>
    <property type="molecule type" value="Genomic_DNA"/>
</dbReference>
<dbReference type="Proteomes" id="UP000294530">
    <property type="component" value="Unassembled WGS sequence"/>
</dbReference>
<evidence type="ECO:0000313" key="2">
    <source>
        <dbReference type="Proteomes" id="UP000294530"/>
    </source>
</evidence>
<sequence length="257" mass="29023">MTSRTDEEVYLVENATLSTCEVRIMTDEERKFSIMQRSMDEILYIASMVAQHQIPMDVVNTILELAGVLIAFQAETWEFCHGRSNMNEKYLQLKLPKIAELKLPPGVDVSECSLLVVDVASKDQGWATDRREHNGTYCASSSWCELVLTSTNSIGDSEETDRVVIWPNLRAGSTFRHHRKYFDKSTKLLTNIKLGDCASIVLRSQYPGWTNSAKYGWLAICFGVKLNDNFLFANIPFPESAARREESANSSISCCIQ</sequence>
<dbReference type="RefSeq" id="XP_067820127.1">
    <property type="nucleotide sequence ID" value="XM_067963178.1"/>
</dbReference>
<accession>A0A976FPQ9</accession>
<proteinExistence type="predicted"/>
<comment type="caution">
    <text evidence="1">The sequence shown here is derived from an EMBL/GenBank/DDBJ whole genome shotgun (WGS) entry which is preliminary data.</text>
</comment>
<dbReference type="KEGG" id="blac:94348849"/>
<evidence type="ECO:0000313" key="1">
    <source>
        <dbReference type="EMBL" id="TDH70628.1"/>
    </source>
</evidence>
<organism evidence="1 2">
    <name type="scientific">Bremia lactucae</name>
    <name type="common">Lettuce downy mildew</name>
    <dbReference type="NCBI Taxonomy" id="4779"/>
    <lineage>
        <taxon>Eukaryota</taxon>
        <taxon>Sar</taxon>
        <taxon>Stramenopiles</taxon>
        <taxon>Oomycota</taxon>
        <taxon>Peronosporomycetes</taxon>
        <taxon>Peronosporales</taxon>
        <taxon>Peronosporaceae</taxon>
        <taxon>Bremia</taxon>
    </lineage>
</organism>
<dbReference type="AlphaFoldDB" id="A0A976FPQ9"/>
<name>A0A976FPQ9_BRELC</name>
<reference evidence="1 2" key="1">
    <citation type="journal article" date="2021" name="Genome Biol.">
        <title>AFLAP: assembly-free linkage analysis pipeline using k-mers from genome sequencing data.</title>
        <authorList>
            <person name="Fletcher K."/>
            <person name="Zhang L."/>
            <person name="Gil J."/>
            <person name="Han R."/>
            <person name="Cavanaugh K."/>
            <person name="Michelmore R."/>
        </authorList>
    </citation>
    <scope>NUCLEOTIDE SEQUENCE [LARGE SCALE GENOMIC DNA]</scope>
    <source>
        <strain evidence="1 2">SF5</strain>
    </source>
</reference>
<dbReference type="OrthoDB" id="66095at2759"/>
<protein>
    <submittedName>
        <fullName evidence="1">Uncharacterized protein</fullName>
    </submittedName>
</protein>
<keyword evidence="2" id="KW-1185">Reference proteome</keyword>
<dbReference type="GeneID" id="94348849"/>